<dbReference type="InterPro" id="IPR034660">
    <property type="entry name" value="DinB/YfiT-like"/>
</dbReference>
<organism evidence="2 3">
    <name type="scientific">Reichenbachiella carrageenanivorans</name>
    <dbReference type="NCBI Taxonomy" id="2979869"/>
    <lineage>
        <taxon>Bacteria</taxon>
        <taxon>Pseudomonadati</taxon>
        <taxon>Bacteroidota</taxon>
        <taxon>Cytophagia</taxon>
        <taxon>Cytophagales</taxon>
        <taxon>Reichenbachiellaceae</taxon>
        <taxon>Reichenbachiella</taxon>
    </lineage>
</organism>
<name>A0ABY6D2U9_9BACT</name>
<dbReference type="Proteomes" id="UP001062165">
    <property type="component" value="Chromosome"/>
</dbReference>
<gene>
    <name evidence="2" type="ORF">N7E81_05185</name>
</gene>
<evidence type="ECO:0000313" key="3">
    <source>
        <dbReference type="Proteomes" id="UP001062165"/>
    </source>
</evidence>
<protein>
    <submittedName>
        <fullName evidence="2">DinB family protein</fullName>
    </submittedName>
</protein>
<dbReference type="EMBL" id="CP106735">
    <property type="protein sequence ID" value="UXX80491.1"/>
    <property type="molecule type" value="Genomic_DNA"/>
</dbReference>
<dbReference type="InterPro" id="IPR024775">
    <property type="entry name" value="DinB-like"/>
</dbReference>
<feature type="domain" description="DinB-like" evidence="1">
    <location>
        <begin position="40"/>
        <end position="141"/>
    </location>
</feature>
<dbReference type="Pfam" id="PF12867">
    <property type="entry name" value="DinB_2"/>
    <property type="match status" value="1"/>
</dbReference>
<accession>A0ABY6D2U9</accession>
<keyword evidence="3" id="KW-1185">Reference proteome</keyword>
<evidence type="ECO:0000313" key="2">
    <source>
        <dbReference type="EMBL" id="UXX80491.1"/>
    </source>
</evidence>
<reference evidence="2" key="1">
    <citation type="submission" date="2022-10" db="EMBL/GenBank/DDBJ databases">
        <title>Comparative genomics and taxonomic characterization of three novel marine species of genus Reichenbachiella exhibiting antioxidant and polysaccharide degradation activities.</title>
        <authorList>
            <person name="Muhammad N."/>
            <person name="Lee Y.-J."/>
            <person name="Ko J."/>
            <person name="Kim S.-G."/>
        </authorList>
    </citation>
    <scope>NUCLEOTIDE SEQUENCE</scope>
    <source>
        <strain evidence="2">Wsw4-B4</strain>
    </source>
</reference>
<dbReference type="RefSeq" id="WP_263052221.1">
    <property type="nucleotide sequence ID" value="NZ_CP106735.1"/>
</dbReference>
<sequence>MNTNVESIKQVLLRDLTVLEKEINAYDNPSDLWLIDGDIKNSAGNLTLHLCGNLQHFVGAIVGADGYIRQRELEFGQKDLPIGELQNEIQQTKLAIEKALNKLSDSDLEKTYPLEVFGKPITFSYFLIHLTGHLMYHLGQINYHRRLLAS</sequence>
<dbReference type="Gene3D" id="1.20.120.450">
    <property type="entry name" value="dinb family like domain"/>
    <property type="match status" value="1"/>
</dbReference>
<evidence type="ECO:0000259" key="1">
    <source>
        <dbReference type="Pfam" id="PF12867"/>
    </source>
</evidence>
<dbReference type="SUPFAM" id="SSF109854">
    <property type="entry name" value="DinB/YfiT-like putative metalloenzymes"/>
    <property type="match status" value="1"/>
</dbReference>
<proteinExistence type="predicted"/>